<proteinExistence type="predicted"/>
<accession>A0A9W6PQ57</accession>
<dbReference type="PANTHER" id="PTHR12697">
    <property type="entry name" value="PBS LYASE HEAT-LIKE PROTEIN"/>
    <property type="match status" value="1"/>
</dbReference>
<protein>
    <recommendedName>
        <fullName evidence="3">HEAT repeat domain-containing protein</fullName>
    </recommendedName>
</protein>
<dbReference type="Pfam" id="PF13646">
    <property type="entry name" value="HEAT_2"/>
    <property type="match status" value="3"/>
</dbReference>
<dbReference type="Proteomes" id="UP001165124">
    <property type="component" value="Unassembled WGS sequence"/>
</dbReference>
<dbReference type="InterPro" id="IPR011989">
    <property type="entry name" value="ARM-like"/>
</dbReference>
<dbReference type="AlphaFoldDB" id="A0A9W6PQ57"/>
<keyword evidence="2" id="KW-1185">Reference proteome</keyword>
<name>A0A9W6PQ57_9ACTN</name>
<dbReference type="PANTHER" id="PTHR12697:SF5">
    <property type="entry name" value="DEOXYHYPUSINE HYDROXYLASE"/>
    <property type="match status" value="1"/>
</dbReference>
<dbReference type="GO" id="GO:0016491">
    <property type="term" value="F:oxidoreductase activity"/>
    <property type="evidence" value="ECO:0007669"/>
    <property type="project" value="TreeGrafter"/>
</dbReference>
<sequence>MTTTDPSAARASDARPADPYGLADLALAELDDLLRDPEPEVRAAALRALAETARAGRAPLSAGDAFAWALADADPGVRRAAADALRDLPELYLGEEGVEALLLARSQTADRYVRDVAAEVLAALTRTACELYAQGLQDGEPHLRVQAVVVLIALHAADEVADAADDPAREVRVAVAEGLARLARPAGLPALEHLLADHDPVVRMAAIDAAAELGVPEPLAGRVVTAVAHPSWQVRRRAALALGAADDPEVAVPPLVHALRDRMVDVRRAAVQSLERWASHRPDVLTALTEALADPDPGVRTQVRWALA</sequence>
<comment type="caution">
    <text evidence="1">The sequence shown here is derived from an EMBL/GenBank/DDBJ whole genome shotgun (WGS) entry which is preliminary data.</text>
</comment>
<dbReference type="EMBL" id="BSRZ01000001">
    <property type="protein sequence ID" value="GLW62579.1"/>
    <property type="molecule type" value="Genomic_DNA"/>
</dbReference>
<evidence type="ECO:0000313" key="1">
    <source>
        <dbReference type="EMBL" id="GLW62579.1"/>
    </source>
</evidence>
<dbReference type="InterPro" id="IPR016024">
    <property type="entry name" value="ARM-type_fold"/>
</dbReference>
<dbReference type="InterPro" id="IPR004155">
    <property type="entry name" value="PBS_lyase_HEAT"/>
</dbReference>
<organism evidence="1 2">
    <name type="scientific">Actinomadura rubrobrunea</name>
    <dbReference type="NCBI Taxonomy" id="115335"/>
    <lineage>
        <taxon>Bacteria</taxon>
        <taxon>Bacillati</taxon>
        <taxon>Actinomycetota</taxon>
        <taxon>Actinomycetes</taxon>
        <taxon>Streptosporangiales</taxon>
        <taxon>Thermomonosporaceae</taxon>
        <taxon>Actinomadura</taxon>
    </lineage>
</organism>
<gene>
    <name evidence="1" type="ORF">Arub01_08230</name>
</gene>
<reference evidence="1" key="1">
    <citation type="submission" date="2023-02" db="EMBL/GenBank/DDBJ databases">
        <title>Actinomadura rubrobrunea NBRC 14622.</title>
        <authorList>
            <person name="Ichikawa N."/>
            <person name="Sato H."/>
            <person name="Tonouchi N."/>
        </authorList>
    </citation>
    <scope>NUCLEOTIDE SEQUENCE</scope>
    <source>
        <strain evidence="1">NBRC 14622</strain>
    </source>
</reference>
<dbReference type="SUPFAM" id="SSF48371">
    <property type="entry name" value="ARM repeat"/>
    <property type="match status" value="1"/>
</dbReference>
<dbReference type="RefSeq" id="WP_067918465.1">
    <property type="nucleotide sequence ID" value="NZ_BSRZ01000001.1"/>
</dbReference>
<dbReference type="SMART" id="SM00567">
    <property type="entry name" value="EZ_HEAT"/>
    <property type="match status" value="4"/>
</dbReference>
<evidence type="ECO:0000313" key="2">
    <source>
        <dbReference type="Proteomes" id="UP001165124"/>
    </source>
</evidence>
<dbReference type="Gene3D" id="1.25.10.10">
    <property type="entry name" value="Leucine-rich Repeat Variant"/>
    <property type="match status" value="2"/>
</dbReference>
<evidence type="ECO:0008006" key="3">
    <source>
        <dbReference type="Google" id="ProtNLM"/>
    </source>
</evidence>